<organism evidence="2 3">
    <name type="scientific">Acuticoccus sediminis</name>
    <dbReference type="NCBI Taxonomy" id="2184697"/>
    <lineage>
        <taxon>Bacteria</taxon>
        <taxon>Pseudomonadati</taxon>
        <taxon>Pseudomonadota</taxon>
        <taxon>Alphaproteobacteria</taxon>
        <taxon>Hyphomicrobiales</taxon>
        <taxon>Amorphaceae</taxon>
        <taxon>Acuticoccus</taxon>
    </lineage>
</organism>
<name>A0A8B2NWA6_9HYPH</name>
<dbReference type="InterPro" id="IPR006059">
    <property type="entry name" value="SBP"/>
</dbReference>
<dbReference type="EMBL" id="QHHQ01000002">
    <property type="protein sequence ID" value="RAI01804.1"/>
    <property type="molecule type" value="Genomic_DNA"/>
</dbReference>
<evidence type="ECO:0000313" key="3">
    <source>
        <dbReference type="Proteomes" id="UP000249590"/>
    </source>
</evidence>
<keyword evidence="1" id="KW-0574">Periplasm</keyword>
<gene>
    <name evidence="2" type="ORF">DLJ53_10385</name>
</gene>
<comment type="caution">
    <text evidence="2">The sequence shown here is derived from an EMBL/GenBank/DDBJ whole genome shotgun (WGS) entry which is preliminary data.</text>
</comment>
<evidence type="ECO:0000256" key="1">
    <source>
        <dbReference type="ARBA" id="ARBA00022764"/>
    </source>
</evidence>
<protein>
    <submittedName>
        <fullName evidence="2">ABC transporter substrate-binding protein</fullName>
    </submittedName>
</protein>
<sequence>MEVGGGKTVVVWGQRPPGLPDPRAARAAGRVGRRTARRIVERAGTPGSAAAIVRHDDSGNEQTVPMSKPANHLPPRASFERGGAKRVMVDRRSVLAGMASLAALPAGRAMAEAREIVLVNWGGDAIGYFGEAFAEPYEAEHGVDVVIDGSGPSQGKIRNMVESGAVTWDVCDSGGGSSIQLGSGGYLREVDYSVVDRDRLLPGMDFRWGVANYMYSFVLAYDTRAFGGDGAPRGWADFFNVRDFPGTRALLKDVLANLEVALMGAGIPRDEVYPITPAKEKLAWETIRAILPDTVFAGTGAEIQQLMRNRDIVMGCFWNTRVKAIHEETGGLWDWTWNQGVVVPGAWVVPKGNPAGDAVWPFIASMQSPERQVRLFTLFGNAPANPQAAALVPPALKRFNATDPENYARQLPIDSAWYGENYARINKDYIDTISM</sequence>
<dbReference type="Proteomes" id="UP000249590">
    <property type="component" value="Unassembled WGS sequence"/>
</dbReference>
<accession>A0A8B2NWA6</accession>
<dbReference type="AlphaFoldDB" id="A0A8B2NWA6"/>
<reference evidence="2 3" key="1">
    <citation type="submission" date="2018-05" db="EMBL/GenBank/DDBJ databases">
        <title>Acuticoccus sediminis sp. nov., isolated from deep-sea sediment of Indian Ocean.</title>
        <authorList>
            <person name="Liu X."/>
            <person name="Lai Q."/>
            <person name="Du Y."/>
            <person name="Sun F."/>
            <person name="Zhang X."/>
            <person name="Wang S."/>
            <person name="Shao Z."/>
        </authorList>
    </citation>
    <scope>NUCLEOTIDE SEQUENCE [LARGE SCALE GENOMIC DNA]</scope>
    <source>
        <strain evidence="2 3">PTG4-2</strain>
    </source>
</reference>
<dbReference type="Gene3D" id="3.40.190.10">
    <property type="entry name" value="Periplasmic binding protein-like II"/>
    <property type="match status" value="2"/>
</dbReference>
<dbReference type="Pfam" id="PF13416">
    <property type="entry name" value="SBP_bac_8"/>
    <property type="match status" value="1"/>
</dbReference>
<keyword evidence="3" id="KW-1185">Reference proteome</keyword>
<evidence type="ECO:0000313" key="2">
    <source>
        <dbReference type="EMBL" id="RAI01804.1"/>
    </source>
</evidence>
<proteinExistence type="predicted"/>
<dbReference type="SUPFAM" id="SSF53850">
    <property type="entry name" value="Periplasmic binding protein-like II"/>
    <property type="match status" value="1"/>
</dbReference>